<dbReference type="RefSeq" id="WP_132252615.1">
    <property type="nucleotide sequence ID" value="NZ_SMAL01000006.1"/>
</dbReference>
<sequence>MESQYILFIIINDTKSFKQAKEKLKNIGITSYTVIDTMGATSLFDKDDIRYASFMPGIVNQENKQFNKTIFIALENEEKTVKVMDEVEKVLYSDGNHRGKGIMFTVPIYKSLGITNFNK</sequence>
<organism evidence="1 2">
    <name type="scientific">Natranaerovirga pectinivora</name>
    <dbReference type="NCBI Taxonomy" id="682400"/>
    <lineage>
        <taxon>Bacteria</taxon>
        <taxon>Bacillati</taxon>
        <taxon>Bacillota</taxon>
        <taxon>Clostridia</taxon>
        <taxon>Lachnospirales</taxon>
        <taxon>Natranaerovirgaceae</taxon>
        <taxon>Natranaerovirga</taxon>
    </lineage>
</organism>
<dbReference type="EMBL" id="SMAL01000006">
    <property type="protein sequence ID" value="TCT14324.1"/>
    <property type="molecule type" value="Genomic_DNA"/>
</dbReference>
<comment type="caution">
    <text evidence="1">The sequence shown here is derived from an EMBL/GenBank/DDBJ whole genome shotgun (WGS) entry which is preliminary data.</text>
</comment>
<accession>A0A4R3MJ79</accession>
<dbReference type="InterPro" id="IPR011322">
    <property type="entry name" value="N-reg_PII-like_a/b"/>
</dbReference>
<dbReference type="Gene3D" id="3.30.70.120">
    <property type="match status" value="1"/>
</dbReference>
<name>A0A4R3MJ79_9FIRM</name>
<reference evidence="1 2" key="1">
    <citation type="submission" date="2019-03" db="EMBL/GenBank/DDBJ databases">
        <title>Genomic Encyclopedia of Type Strains, Phase IV (KMG-IV): sequencing the most valuable type-strain genomes for metagenomic binning, comparative biology and taxonomic classification.</title>
        <authorList>
            <person name="Goeker M."/>
        </authorList>
    </citation>
    <scope>NUCLEOTIDE SEQUENCE [LARGE SCALE GENOMIC DNA]</scope>
    <source>
        <strain evidence="1 2">DSM 24629</strain>
    </source>
</reference>
<dbReference type="Proteomes" id="UP000294902">
    <property type="component" value="Unassembled WGS sequence"/>
</dbReference>
<proteinExistence type="predicted"/>
<protein>
    <recommendedName>
        <fullName evidence="3">Nitrogen regulatory protein P-II family</fullName>
    </recommendedName>
</protein>
<dbReference type="OrthoDB" id="2083183at2"/>
<evidence type="ECO:0000313" key="2">
    <source>
        <dbReference type="Proteomes" id="UP000294902"/>
    </source>
</evidence>
<gene>
    <name evidence="1" type="ORF">EDC18_106122</name>
</gene>
<evidence type="ECO:0000313" key="1">
    <source>
        <dbReference type="EMBL" id="TCT14324.1"/>
    </source>
</evidence>
<keyword evidence="2" id="KW-1185">Reference proteome</keyword>
<evidence type="ECO:0008006" key="3">
    <source>
        <dbReference type="Google" id="ProtNLM"/>
    </source>
</evidence>
<dbReference type="SUPFAM" id="SSF54913">
    <property type="entry name" value="GlnB-like"/>
    <property type="match status" value="1"/>
</dbReference>
<dbReference type="AlphaFoldDB" id="A0A4R3MJ79"/>
<dbReference type="InterPro" id="IPR015867">
    <property type="entry name" value="N-reg_PII/ATP_PRibTrfase_C"/>
</dbReference>